<evidence type="ECO:0000256" key="1">
    <source>
        <dbReference type="SAM" id="MobiDB-lite"/>
    </source>
</evidence>
<name>A0A074Z859_OPIVI</name>
<feature type="region of interest" description="Disordered" evidence="1">
    <location>
        <begin position="1"/>
        <end position="31"/>
    </location>
</feature>
<gene>
    <name evidence="2" type="ORF">T265_15544</name>
</gene>
<keyword evidence="3" id="KW-1185">Reference proteome</keyword>
<protein>
    <submittedName>
        <fullName evidence="2">Uncharacterized protein</fullName>
    </submittedName>
</protein>
<accession>A0A074Z859</accession>
<dbReference type="RefSeq" id="XP_009176830.1">
    <property type="nucleotide sequence ID" value="XM_009178566.1"/>
</dbReference>
<reference evidence="2 3" key="1">
    <citation type="submission" date="2013-11" db="EMBL/GenBank/DDBJ databases">
        <title>Opisthorchis viverrini - life in the bile duct.</title>
        <authorList>
            <person name="Young N.D."/>
            <person name="Nagarajan N."/>
            <person name="Lin S.J."/>
            <person name="Korhonen P.K."/>
            <person name="Jex A.R."/>
            <person name="Hall R.S."/>
            <person name="Safavi-Hemami H."/>
            <person name="Kaewkong W."/>
            <person name="Bertrand D."/>
            <person name="Gao S."/>
            <person name="Seet Q."/>
            <person name="Wongkham S."/>
            <person name="Teh B.T."/>
            <person name="Wongkham C."/>
            <person name="Intapan P.M."/>
            <person name="Maleewong W."/>
            <person name="Yang X."/>
            <person name="Hu M."/>
            <person name="Wang Z."/>
            <person name="Hofmann A."/>
            <person name="Sternberg P.W."/>
            <person name="Tan P."/>
            <person name="Wang J."/>
            <person name="Gasser R.B."/>
        </authorList>
    </citation>
    <scope>NUCLEOTIDE SEQUENCE [LARGE SCALE GENOMIC DNA]</scope>
</reference>
<evidence type="ECO:0000313" key="2">
    <source>
        <dbReference type="EMBL" id="KER19425.1"/>
    </source>
</evidence>
<organism evidence="2 3">
    <name type="scientific">Opisthorchis viverrini</name>
    <name type="common">Southeast Asian liver fluke</name>
    <dbReference type="NCBI Taxonomy" id="6198"/>
    <lineage>
        <taxon>Eukaryota</taxon>
        <taxon>Metazoa</taxon>
        <taxon>Spiralia</taxon>
        <taxon>Lophotrochozoa</taxon>
        <taxon>Platyhelminthes</taxon>
        <taxon>Trematoda</taxon>
        <taxon>Digenea</taxon>
        <taxon>Opisthorchiida</taxon>
        <taxon>Opisthorchiata</taxon>
        <taxon>Opisthorchiidae</taxon>
        <taxon>Opisthorchis</taxon>
    </lineage>
</organism>
<dbReference type="Proteomes" id="UP000054324">
    <property type="component" value="Unassembled WGS sequence"/>
</dbReference>
<sequence>MHAGKEEVPTQLRTDDVSSYDNEIPKVKPDRERDNLISSDSMWHCTLCQSGNGCELSCAFRYFRGVDYLPYKRHVQPVCMYFEKRRQFLRCNYPNPEKP</sequence>
<dbReference type="KEGG" id="ovi:T265_15544"/>
<evidence type="ECO:0000313" key="3">
    <source>
        <dbReference type="Proteomes" id="UP000054324"/>
    </source>
</evidence>
<dbReference type="CTD" id="20329709"/>
<feature type="non-terminal residue" evidence="2">
    <location>
        <position position="99"/>
    </location>
</feature>
<dbReference type="EMBL" id="KL597213">
    <property type="protein sequence ID" value="KER19425.1"/>
    <property type="molecule type" value="Genomic_DNA"/>
</dbReference>
<dbReference type="AlphaFoldDB" id="A0A074Z859"/>
<proteinExistence type="predicted"/>
<feature type="compositionally biased region" description="Basic and acidic residues" evidence="1">
    <location>
        <begin position="1"/>
        <end position="16"/>
    </location>
</feature>
<dbReference type="GeneID" id="20329709"/>